<feature type="domain" description="Secretion system C-terminal sorting" evidence="3">
    <location>
        <begin position="551"/>
        <end position="619"/>
    </location>
</feature>
<gene>
    <name evidence="4" type="ORF">EQG61_04000</name>
</gene>
<accession>A0A4Q1KCG7</accession>
<organism evidence="4 5">
    <name type="scientific">Flavobacterium stagni</name>
    <dbReference type="NCBI Taxonomy" id="2506421"/>
    <lineage>
        <taxon>Bacteria</taxon>
        <taxon>Pseudomonadati</taxon>
        <taxon>Bacteroidota</taxon>
        <taxon>Flavobacteriia</taxon>
        <taxon>Flavobacteriales</taxon>
        <taxon>Flavobacteriaceae</taxon>
        <taxon>Flavobacterium</taxon>
    </lineage>
</organism>
<protein>
    <submittedName>
        <fullName evidence="4">T9SS type A sorting domain-containing protein</fullName>
    </submittedName>
</protein>
<evidence type="ECO:0000259" key="3">
    <source>
        <dbReference type="Pfam" id="PF18962"/>
    </source>
</evidence>
<evidence type="ECO:0000313" key="4">
    <source>
        <dbReference type="EMBL" id="RXR24617.1"/>
    </source>
</evidence>
<comment type="caution">
    <text evidence="4">The sequence shown here is derived from an EMBL/GenBank/DDBJ whole genome shotgun (WGS) entry which is preliminary data.</text>
</comment>
<keyword evidence="5" id="KW-1185">Reference proteome</keyword>
<reference evidence="5" key="1">
    <citation type="submission" date="2019-01" db="EMBL/GenBank/DDBJ databases">
        <title>Cytophagaceae bacterium strain CAR-16.</title>
        <authorList>
            <person name="Chen W.-M."/>
        </authorList>
    </citation>
    <scope>NUCLEOTIDE SEQUENCE [LARGE SCALE GENOMIC DNA]</scope>
    <source>
        <strain evidence="5">WWJ-16</strain>
    </source>
</reference>
<feature type="chain" id="PRO_5020259146" evidence="2">
    <location>
        <begin position="19"/>
        <end position="620"/>
    </location>
</feature>
<dbReference type="EMBL" id="SBKN01000001">
    <property type="protein sequence ID" value="RXR24617.1"/>
    <property type="molecule type" value="Genomic_DNA"/>
</dbReference>
<evidence type="ECO:0000313" key="5">
    <source>
        <dbReference type="Proteomes" id="UP000289857"/>
    </source>
</evidence>
<dbReference type="OrthoDB" id="1056765at2"/>
<name>A0A4Q1KCG7_9FLAO</name>
<dbReference type="RefSeq" id="WP_129460595.1">
    <property type="nucleotide sequence ID" value="NZ_SBKN01000001.1"/>
</dbReference>
<evidence type="ECO:0000256" key="1">
    <source>
        <dbReference type="ARBA" id="ARBA00022729"/>
    </source>
</evidence>
<dbReference type="NCBIfam" id="TIGR04183">
    <property type="entry name" value="Por_Secre_tail"/>
    <property type="match status" value="1"/>
</dbReference>
<dbReference type="Proteomes" id="UP000289857">
    <property type="component" value="Unassembled WGS sequence"/>
</dbReference>
<proteinExistence type="predicted"/>
<sequence>MKKIYFLSFLLTCAFANAQLLTDDFNYADNALLTANGWTAHSGTGTNSIDVGASNGLLYTGYNTLAGNAAQLDNTGEDVNKTFSAPVTTGSIYYSFLVKINTAVDGYFAHLGSGTTFVGKVFTKPSTTTGKVNFGIANSNTASYSTTDFDLGATYLIIVKYDVSTTGALSLWVKSSGVPATEAAAGTADATASGSGSATVGGFYLRQYSATQNIVVDEVKVYTTWFGATPCSLSLGAETTLCDAITLNIDTYTATIPFTGGASGTYNLSTSAGTIGGDNPSTTAAGNITISNIPEGTTVTLTVTGSCGLTKTVASPECKPINALPLVENFNYTANAALGAQQTWTNRNSGDNINVTSGNLNYTGITSTGNSVSFTGAGAECHTPFTATTVTEGTLYTSFLMNVSDYANVTTDGTQTYFAILTDGNPANFKARLFIKKAAAQYQLGLTSGTSTTNYAATLFNVGDVVYVILGYDFNSNTLKAWFNPTVATFNDTTTPDLTDTPATAITTLGGFLLRQDADNSTPSIQIDELRVALTIPALAVNNNTIAGLAVYPNPVKNGVFYINTEANTTKSVRVYDMIGKEVINTTTTDAVNVSGLNKGLYLVQITENGNTAVKKLIIE</sequence>
<dbReference type="AlphaFoldDB" id="A0A4Q1KCG7"/>
<dbReference type="Pfam" id="PF18962">
    <property type="entry name" value="Por_Secre_tail"/>
    <property type="match status" value="1"/>
</dbReference>
<keyword evidence="1 2" id="KW-0732">Signal</keyword>
<dbReference type="InterPro" id="IPR026444">
    <property type="entry name" value="Secre_tail"/>
</dbReference>
<feature type="signal peptide" evidence="2">
    <location>
        <begin position="1"/>
        <end position="18"/>
    </location>
</feature>
<evidence type="ECO:0000256" key="2">
    <source>
        <dbReference type="SAM" id="SignalP"/>
    </source>
</evidence>